<dbReference type="PANTHER" id="PTHR34706">
    <property type="entry name" value="SLR1338 PROTEIN"/>
    <property type="match status" value="1"/>
</dbReference>
<sequence length="1007" mass="114736">MERWNQDNNRELAAYRDIVDQYTRTAACGRKYVLINSLTHWMKSRVQPESPATQASRLLEAVYRPHSFPGNPTTPEQLEDCMIVFCVLLCLGKGDLIHHFRRYHVHDRALPIPQPTLKTAISKMDLTANPELESAFNEAQWRFCPVKFKLYMDEECPPDSIVPICRKSMINNKGGTSAVWVVDVYEEFVTPRLRQQLSSSKYRPPEEPSRWRYKFALKTFKEGWRSTFDNEKKAFQGLRDHQGMVKYLGDYSHPGHRESDAPSVIITTHNILLEYGEMDLQQFFVERAPPILKFEIEAFWKDISDVATALKGIHNLRTRKYEGYEEEYHGWHADIKPDNILIVQGQFKLADPGFSTFVRAKKGDPDPKTVLLGGTITYAAPECRNDKTRYSISAVPQTIDTWSLGCVLSVAASWVVLDEQGIKQFRTIRQNAIRRINEEKSQSEHSPRRDGLESVMGDYFHDGQVVLEDVTNWHKFLRLMAKRTDTITGRILDLVDDGMLVADPGKRMKAKDVCIELSQIMKDSCACTPDDIPPSILSALVEMDKEATFSVDTSGPLVTNSLENQALTISDKRQAANSRLLDPAIMKTAHRSEYHKSSESTQTASDDHATTRPGDIQLPVLSISVNTQRKRSEYYRFQSQDQEFQPNALLSRQFNLVETRNSKPLRRPTYRNVFQARAEVEKRNDRNRIQALLPFKSKSEDPLLSGYFLTRKRDVKFLVDNGSTMIDSWAEASYLLETLLMKLEGLDKDGMDLTFTLGPIAVQNDRSRASFMKAMRDACPPLDSTHNTDMRQSLKIILDDYLHEVEKRERMKGQAKDLTILVLTDGIWEGTPDKETVDQTIVNFLRDLKKIKGDLSLRPASIEFIQFGDDPNATYKLKQLDDNLLKWKDVDQDIIDTEHCRGDVNKMILGSFVECFDKENDNGEDSSTEQSPSPPPQSSHSMSNSLSPNRHSPMSPIDGRQLSLQSSPESIDYGSSHPSPSRVPPAASGFSRTSHRRSGFFNRDSTH</sequence>
<evidence type="ECO:0000259" key="2">
    <source>
        <dbReference type="PROSITE" id="PS50011"/>
    </source>
</evidence>
<dbReference type="PANTHER" id="PTHR34706:SF1">
    <property type="entry name" value="VWFA DOMAIN-CONTAINING PROTEIN"/>
    <property type="match status" value="1"/>
</dbReference>
<proteinExistence type="predicted"/>
<keyword evidence="4" id="KW-1185">Reference proteome</keyword>
<evidence type="ECO:0000313" key="4">
    <source>
        <dbReference type="Proteomes" id="UP001595075"/>
    </source>
</evidence>
<organism evidence="3 4">
    <name type="scientific">Oculimacula yallundae</name>
    <dbReference type="NCBI Taxonomy" id="86028"/>
    <lineage>
        <taxon>Eukaryota</taxon>
        <taxon>Fungi</taxon>
        <taxon>Dikarya</taxon>
        <taxon>Ascomycota</taxon>
        <taxon>Pezizomycotina</taxon>
        <taxon>Leotiomycetes</taxon>
        <taxon>Helotiales</taxon>
        <taxon>Ploettnerulaceae</taxon>
        <taxon>Oculimacula</taxon>
    </lineage>
</organism>
<dbReference type="PROSITE" id="PS50011">
    <property type="entry name" value="PROTEIN_KINASE_DOM"/>
    <property type="match status" value="1"/>
</dbReference>
<comment type="caution">
    <text evidence="3">The sequence shown here is derived from an EMBL/GenBank/DDBJ whole genome shotgun (WGS) entry which is preliminary data.</text>
</comment>
<dbReference type="InterPro" id="IPR000719">
    <property type="entry name" value="Prot_kinase_dom"/>
</dbReference>
<dbReference type="Pfam" id="PF00069">
    <property type="entry name" value="Pkinase"/>
    <property type="match status" value="1"/>
</dbReference>
<feature type="compositionally biased region" description="Low complexity" evidence="1">
    <location>
        <begin position="938"/>
        <end position="948"/>
    </location>
</feature>
<name>A0ABR4BQ34_9HELO</name>
<feature type="region of interest" description="Disordered" evidence="1">
    <location>
        <begin position="590"/>
        <end position="616"/>
    </location>
</feature>
<feature type="domain" description="Protein kinase" evidence="2">
    <location>
        <begin position="165"/>
        <end position="521"/>
    </location>
</feature>
<dbReference type="SUPFAM" id="SSF56112">
    <property type="entry name" value="Protein kinase-like (PK-like)"/>
    <property type="match status" value="1"/>
</dbReference>
<feature type="region of interest" description="Disordered" evidence="1">
    <location>
        <begin position="918"/>
        <end position="1007"/>
    </location>
</feature>
<evidence type="ECO:0000256" key="1">
    <source>
        <dbReference type="SAM" id="MobiDB-lite"/>
    </source>
</evidence>
<dbReference type="Gene3D" id="1.10.510.10">
    <property type="entry name" value="Transferase(Phosphotransferase) domain 1"/>
    <property type="match status" value="1"/>
</dbReference>
<reference evidence="3 4" key="1">
    <citation type="journal article" date="2024" name="Commun. Biol.">
        <title>Comparative genomic analysis of thermophilic fungi reveals convergent evolutionary adaptations and gene losses.</title>
        <authorList>
            <person name="Steindorff A.S."/>
            <person name="Aguilar-Pontes M.V."/>
            <person name="Robinson A.J."/>
            <person name="Andreopoulos B."/>
            <person name="LaButti K."/>
            <person name="Kuo A."/>
            <person name="Mondo S."/>
            <person name="Riley R."/>
            <person name="Otillar R."/>
            <person name="Haridas S."/>
            <person name="Lipzen A."/>
            <person name="Grimwood J."/>
            <person name="Schmutz J."/>
            <person name="Clum A."/>
            <person name="Reid I.D."/>
            <person name="Moisan M.C."/>
            <person name="Butler G."/>
            <person name="Nguyen T.T.M."/>
            <person name="Dewar K."/>
            <person name="Conant G."/>
            <person name="Drula E."/>
            <person name="Henrissat B."/>
            <person name="Hansel C."/>
            <person name="Singer S."/>
            <person name="Hutchinson M.I."/>
            <person name="de Vries R.P."/>
            <person name="Natvig D.O."/>
            <person name="Powell A.J."/>
            <person name="Tsang A."/>
            <person name="Grigoriev I.V."/>
        </authorList>
    </citation>
    <scope>NUCLEOTIDE SEQUENCE [LARGE SCALE GENOMIC DNA]</scope>
    <source>
        <strain evidence="3 4">CBS 494.80</strain>
    </source>
</reference>
<gene>
    <name evidence="3" type="ORF">VTL71DRAFT_10204</name>
</gene>
<evidence type="ECO:0000313" key="3">
    <source>
        <dbReference type="EMBL" id="KAL2059820.1"/>
    </source>
</evidence>
<dbReference type="SMART" id="SM00220">
    <property type="entry name" value="S_TKc"/>
    <property type="match status" value="1"/>
</dbReference>
<dbReference type="InterPro" id="IPR011009">
    <property type="entry name" value="Kinase-like_dom_sf"/>
</dbReference>
<protein>
    <recommendedName>
        <fullName evidence="2">Protein kinase domain-containing protein</fullName>
    </recommendedName>
</protein>
<accession>A0ABR4BQ34</accession>
<dbReference type="EMBL" id="JAZHXI010000026">
    <property type="protein sequence ID" value="KAL2059820.1"/>
    <property type="molecule type" value="Genomic_DNA"/>
</dbReference>
<dbReference type="Proteomes" id="UP001595075">
    <property type="component" value="Unassembled WGS sequence"/>
</dbReference>